<organism evidence="3 4">
    <name type="scientific">Rotaria socialis</name>
    <dbReference type="NCBI Taxonomy" id="392032"/>
    <lineage>
        <taxon>Eukaryota</taxon>
        <taxon>Metazoa</taxon>
        <taxon>Spiralia</taxon>
        <taxon>Gnathifera</taxon>
        <taxon>Rotifera</taxon>
        <taxon>Eurotatoria</taxon>
        <taxon>Bdelloidea</taxon>
        <taxon>Philodinida</taxon>
        <taxon>Philodinidae</taxon>
        <taxon>Rotaria</taxon>
    </lineage>
</organism>
<evidence type="ECO:0000256" key="2">
    <source>
        <dbReference type="SAM" id="SignalP"/>
    </source>
</evidence>
<comment type="caution">
    <text evidence="3">The sequence shown here is derived from an EMBL/GenBank/DDBJ whole genome shotgun (WGS) entry which is preliminary data.</text>
</comment>
<proteinExistence type="predicted"/>
<evidence type="ECO:0000256" key="1">
    <source>
        <dbReference type="SAM" id="Phobius"/>
    </source>
</evidence>
<keyword evidence="1" id="KW-0472">Membrane</keyword>
<dbReference type="Proteomes" id="UP000663872">
    <property type="component" value="Unassembled WGS sequence"/>
</dbReference>
<keyword evidence="1" id="KW-1133">Transmembrane helix</keyword>
<sequence length="299" mass="34269">MNFFARCSFVAFCIFVAENNLSKALADQRGHVRETRKQYQCIAHCMFSASFDELSSFVLPQQCQTRVQNSVCHIELNVDFEARRVSVVFDYHGDHADMSTDIDLKSDMEMEVREASFNFQRNKISKATWINFCTTSDECDKRYMDSQISHIAKNDKWPIFDNISSLIYSSSSENLQCHLDDILKVCPNQHVCGYTLSPQSNNGKPDYTCQPKPADGQMIFFQTHRSKTTPSLSADLKKYDILNYTCNVDNCNSPTISTEIRRILNFEVEVFIINSSHSIIFGTKAFLFLFYASIFVVIA</sequence>
<dbReference type="EMBL" id="CAJNYT010003991">
    <property type="protein sequence ID" value="CAF3623655.1"/>
    <property type="molecule type" value="Genomic_DNA"/>
</dbReference>
<feature type="chain" id="PRO_5032345946" evidence="2">
    <location>
        <begin position="27"/>
        <end position="299"/>
    </location>
</feature>
<keyword evidence="1" id="KW-0812">Transmembrane</keyword>
<name>A0A818PRM6_9BILA</name>
<gene>
    <name evidence="3" type="ORF">GRG538_LOCUS23802</name>
</gene>
<protein>
    <submittedName>
        <fullName evidence="3">Uncharacterized protein</fullName>
    </submittedName>
</protein>
<reference evidence="3" key="1">
    <citation type="submission" date="2021-02" db="EMBL/GenBank/DDBJ databases">
        <authorList>
            <person name="Nowell W R."/>
        </authorList>
    </citation>
    <scope>NUCLEOTIDE SEQUENCE</scope>
</reference>
<evidence type="ECO:0000313" key="4">
    <source>
        <dbReference type="Proteomes" id="UP000663872"/>
    </source>
</evidence>
<feature type="signal peptide" evidence="2">
    <location>
        <begin position="1"/>
        <end position="26"/>
    </location>
</feature>
<keyword evidence="2" id="KW-0732">Signal</keyword>
<dbReference type="AlphaFoldDB" id="A0A818PRM6"/>
<feature type="transmembrane region" description="Helical" evidence="1">
    <location>
        <begin position="279"/>
        <end position="298"/>
    </location>
</feature>
<evidence type="ECO:0000313" key="3">
    <source>
        <dbReference type="EMBL" id="CAF3623655.1"/>
    </source>
</evidence>
<accession>A0A818PRM6</accession>